<dbReference type="KEGG" id="ovi:T265_11900"/>
<dbReference type="Proteomes" id="UP000054324">
    <property type="component" value="Unassembled WGS sequence"/>
</dbReference>
<dbReference type="CTD" id="20326068"/>
<reference evidence="1 2" key="1">
    <citation type="submission" date="2013-11" db="EMBL/GenBank/DDBJ databases">
        <title>Opisthorchis viverrini - life in the bile duct.</title>
        <authorList>
            <person name="Young N.D."/>
            <person name="Nagarajan N."/>
            <person name="Lin S.J."/>
            <person name="Korhonen P.K."/>
            <person name="Jex A.R."/>
            <person name="Hall R.S."/>
            <person name="Safavi-Hemami H."/>
            <person name="Kaewkong W."/>
            <person name="Bertrand D."/>
            <person name="Gao S."/>
            <person name="Seet Q."/>
            <person name="Wongkham S."/>
            <person name="Teh B.T."/>
            <person name="Wongkham C."/>
            <person name="Intapan P.M."/>
            <person name="Maleewong W."/>
            <person name="Yang X."/>
            <person name="Hu M."/>
            <person name="Wang Z."/>
            <person name="Hofmann A."/>
            <person name="Sternberg P.W."/>
            <person name="Tan P."/>
            <person name="Wang J."/>
            <person name="Gasser R.B."/>
        </authorList>
    </citation>
    <scope>NUCLEOTIDE SEQUENCE [LARGE SCALE GENOMIC DNA]</scope>
</reference>
<organism evidence="1 2">
    <name type="scientific">Opisthorchis viverrini</name>
    <name type="common">Southeast Asian liver fluke</name>
    <dbReference type="NCBI Taxonomy" id="6198"/>
    <lineage>
        <taxon>Eukaryota</taxon>
        <taxon>Metazoa</taxon>
        <taxon>Spiralia</taxon>
        <taxon>Lophotrochozoa</taxon>
        <taxon>Platyhelminthes</taxon>
        <taxon>Trematoda</taxon>
        <taxon>Digenea</taxon>
        <taxon>Opisthorchiida</taxon>
        <taxon>Opisthorchiata</taxon>
        <taxon>Opisthorchiidae</taxon>
        <taxon>Opisthorchis</taxon>
    </lineage>
</organism>
<accession>A0A074ZVS3</accession>
<protein>
    <submittedName>
        <fullName evidence="1">Uncharacterized protein</fullName>
    </submittedName>
</protein>
<dbReference type="RefSeq" id="XP_009176984.1">
    <property type="nucleotide sequence ID" value="XM_009178720.1"/>
</dbReference>
<evidence type="ECO:0000313" key="1">
    <source>
        <dbReference type="EMBL" id="KER19269.1"/>
    </source>
</evidence>
<dbReference type="GeneID" id="20326068"/>
<dbReference type="AlphaFoldDB" id="A0A074ZVS3"/>
<gene>
    <name evidence="1" type="ORF">T265_11900</name>
</gene>
<dbReference type="OrthoDB" id="6313978at2759"/>
<sequence>MEDTTKWATHDVGTKHENITAALVYAGERLEYPGLIRSNMVTPRSQWHPRVNRFACSDVKIQMFPAFPRESVVTRSPRMPDVRSSSSGMAKGLGNLAVSQPTCFLLMAWQLGTERMLQLNDFFSVSRSESDVLIPSGGSTYETVITLPLKSGLADDVDQTDNTPLTWSAPQPCIKPRHQESVLIKVRQRPSNMQHVTVSYQSQTVCVSVGLSSDSVLPINGFRPLYLSHSHALKLSRSLVRNIAVVFPSSILNNRQHCCNTPSVPSCHVTRRKDEGWDTAMLPKARQESSIFERELNSPLVAYFALVQYGNPTSTLSVSVHYHIMIPR</sequence>
<keyword evidence="2" id="KW-1185">Reference proteome</keyword>
<name>A0A074ZVS3_OPIVI</name>
<dbReference type="EMBL" id="KL597263">
    <property type="protein sequence ID" value="KER19269.1"/>
    <property type="molecule type" value="Genomic_DNA"/>
</dbReference>
<proteinExistence type="predicted"/>
<evidence type="ECO:0000313" key="2">
    <source>
        <dbReference type="Proteomes" id="UP000054324"/>
    </source>
</evidence>